<dbReference type="RefSeq" id="XP_001590419.1">
    <property type="nucleotide sequence ID" value="XM_001590369.1"/>
</dbReference>
<sequence>MREDKDFNEANAVLVTVQLDEEYDEEREDEFFLVVVIESVVFVADVVFVPLLVGSPYPAVVHRYLEEMNNHQ</sequence>
<gene>
    <name evidence="2" type="ORF">SS1G_08159</name>
</gene>
<organism evidence="2 3">
    <name type="scientific">Sclerotinia sclerotiorum (strain ATCC 18683 / 1980 / Ss-1)</name>
    <name type="common">White mold</name>
    <name type="synonym">Whetzelinia sclerotiorum</name>
    <dbReference type="NCBI Taxonomy" id="665079"/>
    <lineage>
        <taxon>Eukaryota</taxon>
        <taxon>Fungi</taxon>
        <taxon>Dikarya</taxon>
        <taxon>Ascomycota</taxon>
        <taxon>Pezizomycotina</taxon>
        <taxon>Leotiomycetes</taxon>
        <taxon>Helotiales</taxon>
        <taxon>Sclerotiniaceae</taxon>
        <taxon>Sclerotinia</taxon>
    </lineage>
</organism>
<dbReference type="HOGENOM" id="CLU_2723727_0_0_1"/>
<keyword evidence="1" id="KW-0472">Membrane</keyword>
<keyword evidence="3" id="KW-1185">Reference proteome</keyword>
<dbReference type="AlphaFoldDB" id="A7ES54"/>
<keyword evidence="1" id="KW-1133">Transmembrane helix</keyword>
<protein>
    <submittedName>
        <fullName evidence="2">Uncharacterized protein</fullName>
    </submittedName>
</protein>
<dbReference type="InParanoid" id="A7ES54"/>
<dbReference type="Proteomes" id="UP000001312">
    <property type="component" value="Unassembled WGS sequence"/>
</dbReference>
<evidence type="ECO:0000256" key="1">
    <source>
        <dbReference type="SAM" id="Phobius"/>
    </source>
</evidence>
<dbReference type="KEGG" id="ssl:SS1G_08159"/>
<proteinExistence type="predicted"/>
<keyword evidence="1" id="KW-0812">Transmembrane</keyword>
<reference evidence="3" key="1">
    <citation type="journal article" date="2011" name="PLoS Genet.">
        <title>Genomic analysis of the necrotrophic fungal pathogens Sclerotinia sclerotiorum and Botrytis cinerea.</title>
        <authorList>
            <person name="Amselem J."/>
            <person name="Cuomo C.A."/>
            <person name="van Kan J.A."/>
            <person name="Viaud M."/>
            <person name="Benito E.P."/>
            <person name="Couloux A."/>
            <person name="Coutinho P.M."/>
            <person name="de Vries R.P."/>
            <person name="Dyer P.S."/>
            <person name="Fillinger S."/>
            <person name="Fournier E."/>
            <person name="Gout L."/>
            <person name="Hahn M."/>
            <person name="Kohn L."/>
            <person name="Lapalu N."/>
            <person name="Plummer K.M."/>
            <person name="Pradier J.M."/>
            <person name="Quevillon E."/>
            <person name="Sharon A."/>
            <person name="Simon A."/>
            <person name="ten Have A."/>
            <person name="Tudzynski B."/>
            <person name="Tudzynski P."/>
            <person name="Wincker P."/>
            <person name="Andrew M."/>
            <person name="Anthouard V."/>
            <person name="Beever R.E."/>
            <person name="Beffa R."/>
            <person name="Benoit I."/>
            <person name="Bouzid O."/>
            <person name="Brault B."/>
            <person name="Chen Z."/>
            <person name="Choquer M."/>
            <person name="Collemare J."/>
            <person name="Cotton P."/>
            <person name="Danchin E.G."/>
            <person name="Da Silva C."/>
            <person name="Gautier A."/>
            <person name="Giraud C."/>
            <person name="Giraud T."/>
            <person name="Gonzalez C."/>
            <person name="Grossetete S."/>
            <person name="Guldener U."/>
            <person name="Henrissat B."/>
            <person name="Howlett B.J."/>
            <person name="Kodira C."/>
            <person name="Kretschmer M."/>
            <person name="Lappartient A."/>
            <person name="Leroch M."/>
            <person name="Levis C."/>
            <person name="Mauceli E."/>
            <person name="Neuveglise C."/>
            <person name="Oeser B."/>
            <person name="Pearson M."/>
            <person name="Poulain J."/>
            <person name="Poussereau N."/>
            <person name="Quesneville H."/>
            <person name="Rascle C."/>
            <person name="Schumacher J."/>
            <person name="Segurens B."/>
            <person name="Sexton A."/>
            <person name="Silva E."/>
            <person name="Sirven C."/>
            <person name="Soanes D.M."/>
            <person name="Talbot N.J."/>
            <person name="Templeton M."/>
            <person name="Yandava C."/>
            <person name="Yarden O."/>
            <person name="Zeng Q."/>
            <person name="Rollins J.A."/>
            <person name="Lebrun M.H."/>
            <person name="Dickman M."/>
        </authorList>
    </citation>
    <scope>NUCLEOTIDE SEQUENCE [LARGE SCALE GENOMIC DNA]</scope>
    <source>
        <strain evidence="3">ATCC 18683 / 1980 / Ss-1</strain>
    </source>
</reference>
<accession>A7ES54</accession>
<dbReference type="EMBL" id="CH476631">
    <property type="protein sequence ID" value="EDN92296.1"/>
    <property type="molecule type" value="Genomic_DNA"/>
</dbReference>
<feature type="transmembrane region" description="Helical" evidence="1">
    <location>
        <begin position="31"/>
        <end position="53"/>
    </location>
</feature>
<evidence type="ECO:0000313" key="3">
    <source>
        <dbReference type="Proteomes" id="UP000001312"/>
    </source>
</evidence>
<name>A7ES54_SCLS1</name>
<evidence type="ECO:0000313" key="2">
    <source>
        <dbReference type="EMBL" id="EDN92296.1"/>
    </source>
</evidence>
<dbReference type="GeneID" id="5486781"/>